<dbReference type="EMBL" id="NKCL01000571">
    <property type="protein sequence ID" value="RSL61685.1"/>
    <property type="molecule type" value="Genomic_DNA"/>
</dbReference>
<name>A0A428Q8T4_9HYPO</name>
<keyword evidence="2" id="KW-1185">Reference proteome</keyword>
<dbReference type="InterPro" id="IPR053181">
    <property type="entry name" value="EcdB-like_regulator"/>
</dbReference>
<organism evidence="1 2">
    <name type="scientific">Fusarium floridanum</name>
    <dbReference type="NCBI Taxonomy" id="1325733"/>
    <lineage>
        <taxon>Eukaryota</taxon>
        <taxon>Fungi</taxon>
        <taxon>Dikarya</taxon>
        <taxon>Ascomycota</taxon>
        <taxon>Pezizomycotina</taxon>
        <taxon>Sordariomycetes</taxon>
        <taxon>Hypocreomycetidae</taxon>
        <taxon>Hypocreales</taxon>
        <taxon>Nectriaceae</taxon>
        <taxon>Fusarium</taxon>
        <taxon>Fusarium solani species complex</taxon>
    </lineage>
</organism>
<comment type="caution">
    <text evidence="1">The sequence shown here is derived from an EMBL/GenBank/DDBJ whole genome shotgun (WGS) entry which is preliminary data.</text>
</comment>
<gene>
    <name evidence="1" type="ORF">CEP51_013579</name>
</gene>
<dbReference type="Proteomes" id="UP000287972">
    <property type="component" value="Unassembled WGS sequence"/>
</dbReference>
<evidence type="ECO:0000313" key="1">
    <source>
        <dbReference type="EMBL" id="RSL61685.1"/>
    </source>
</evidence>
<dbReference type="AlphaFoldDB" id="A0A428Q8T4"/>
<protein>
    <recommendedName>
        <fullName evidence="3">Transcription factor domain-containing protein</fullName>
    </recommendedName>
</protein>
<sequence>MFPSPPTELASPTAQNPVLDSLQDDIVPEEEKSWFYYLAEISYRRMMNRAIAVMARDGERGWINNIGDTIKQCKDFSEHIDIWHSHIPPQIDLKDDEMSNNDLAQFVKNRELSCREWIHRPLLFYVIHQSPSDPHYDEALPLAEKCLQLTALTLLAAAKSGKLPLPEGWKEALEMARWTIHRWSTEAPDLQWAEHVLDSILRSIERDSM</sequence>
<dbReference type="PANTHER" id="PTHR47785:SF5">
    <property type="entry name" value="ZN(II)2CYS6 TRANSCRIPTION FACTOR (EUROFUNG)"/>
    <property type="match status" value="1"/>
</dbReference>
<reference evidence="1 2" key="1">
    <citation type="submission" date="2017-06" db="EMBL/GenBank/DDBJ databases">
        <title>Comparative genomic analysis of Ambrosia Fusariam Clade fungi.</title>
        <authorList>
            <person name="Stajich J.E."/>
            <person name="Carrillo J."/>
            <person name="Kijimoto T."/>
            <person name="Eskalen A."/>
            <person name="O'Donnell K."/>
            <person name="Kasson M."/>
        </authorList>
    </citation>
    <scope>NUCLEOTIDE SEQUENCE [LARGE SCALE GENOMIC DNA]</scope>
    <source>
        <strain evidence="1 2">NRRL62606</strain>
    </source>
</reference>
<accession>A0A428Q8T4</accession>
<proteinExistence type="predicted"/>
<evidence type="ECO:0000313" key="2">
    <source>
        <dbReference type="Proteomes" id="UP000287972"/>
    </source>
</evidence>
<evidence type="ECO:0008006" key="3">
    <source>
        <dbReference type="Google" id="ProtNLM"/>
    </source>
</evidence>
<dbReference type="PANTHER" id="PTHR47785">
    <property type="entry name" value="ZN(II)2CYS6 TRANSCRIPTION FACTOR (EUROFUNG)-RELATED-RELATED"/>
    <property type="match status" value="1"/>
</dbReference>